<comment type="similarity">
    <text evidence="5">Belongs to the FAD-dependent oxidoreductase 2 family. FRD/SDH subfamily.</text>
</comment>
<dbReference type="InterPro" id="IPR003953">
    <property type="entry name" value="FAD-dep_OxRdtase_2_FAD-bd"/>
</dbReference>
<dbReference type="PANTHER" id="PTHR43400:SF7">
    <property type="entry name" value="FAD-DEPENDENT OXIDOREDUCTASE 2 FAD BINDING DOMAIN-CONTAINING PROTEIN"/>
    <property type="match status" value="1"/>
</dbReference>
<dbReference type="GO" id="GO:0010181">
    <property type="term" value="F:FMN binding"/>
    <property type="evidence" value="ECO:0007669"/>
    <property type="project" value="InterPro"/>
</dbReference>
<keyword evidence="2 5" id="KW-0285">Flavoprotein</keyword>
<evidence type="ECO:0000259" key="6">
    <source>
        <dbReference type="Pfam" id="PF00890"/>
    </source>
</evidence>
<accession>A0A1D9FXG2</accession>
<dbReference type="InterPro" id="IPR050315">
    <property type="entry name" value="FAD-oxidoreductase_2"/>
</dbReference>
<dbReference type="InterPro" id="IPR027477">
    <property type="entry name" value="Succ_DH/fumarate_Rdtase_cat_sf"/>
</dbReference>
<dbReference type="SUPFAM" id="SSF56425">
    <property type="entry name" value="Succinate dehydrogenase/fumarate reductase flavoprotein, catalytic domain"/>
    <property type="match status" value="1"/>
</dbReference>
<dbReference type="InterPro" id="IPR010960">
    <property type="entry name" value="Flavocytochrome_c"/>
</dbReference>
<evidence type="ECO:0000256" key="2">
    <source>
        <dbReference type="ARBA" id="ARBA00022630"/>
    </source>
</evidence>
<organism evidence="7 8">
    <name type="scientific">Moorena producens (strain JHB)</name>
    <dbReference type="NCBI Taxonomy" id="1454205"/>
    <lineage>
        <taxon>Bacteria</taxon>
        <taxon>Bacillati</taxon>
        <taxon>Cyanobacteriota</taxon>
        <taxon>Cyanophyceae</taxon>
        <taxon>Coleofasciculales</taxon>
        <taxon>Coleofasciculaceae</taxon>
        <taxon>Moorena</taxon>
    </lineage>
</organism>
<dbReference type="EMBL" id="CP017708">
    <property type="protein sequence ID" value="AOY80021.1"/>
    <property type="molecule type" value="Genomic_DNA"/>
</dbReference>
<evidence type="ECO:0000313" key="7">
    <source>
        <dbReference type="EMBL" id="AOY80021.1"/>
    </source>
</evidence>
<evidence type="ECO:0000256" key="5">
    <source>
        <dbReference type="RuleBase" id="RU366062"/>
    </source>
</evidence>
<dbReference type="AlphaFoldDB" id="A0A1D9FXG2"/>
<dbReference type="GO" id="GO:0033765">
    <property type="term" value="F:steroid dehydrogenase activity, acting on the CH-CH group of donors"/>
    <property type="evidence" value="ECO:0007669"/>
    <property type="project" value="UniProtKB-ARBA"/>
</dbReference>
<evidence type="ECO:0000256" key="3">
    <source>
        <dbReference type="ARBA" id="ARBA00022827"/>
    </source>
</evidence>
<dbReference type="NCBIfam" id="TIGR01813">
    <property type="entry name" value="flavo_cyto_c"/>
    <property type="match status" value="1"/>
</dbReference>
<evidence type="ECO:0000256" key="1">
    <source>
        <dbReference type="ARBA" id="ARBA00001974"/>
    </source>
</evidence>
<keyword evidence="4 5" id="KW-0560">Oxidoreductase</keyword>
<sequence length="457" mass="49293">MVGSGFAGLSAAISASQAGASVIVLEKENSLGGNSVVSGGTVTVVGSPIQAREGIQDSFSLLKSDMCQAGEHRNNPRLVQQVIEQSYPTFEWLTNELGVKFKDRVDQYGGHSVPRNHTPEDVSGAAMITALLTKAKQLGVEIRTQTRLSKLLVKSQRDTHPILTGVEVQTTKPSARIQQINVNQGVVLATGGFSGDTGFRQQYAPHLPPNLDHTNVPNTSAEALVEAIRIGAQCLDLDQIQLAPWVSPDETGYGIAPLFASYTVLAYGLAVDPATGKRFINELADRKRWTDKLLEIGHPCIGIADAAGMQNSGIDIEPDLDRGVVKKFETLSSLASRYQIPLEKLKQTISRYNSFVEQHQDPEFGKFIRDYAKPLSPPFYGVRLWPKVHYTMGGLKIDVRGRVLGKGDRPIIGLYAAGEVTGGIHGACRLGGCAITECLVFGRIAGREAVSHTQVPS</sequence>
<evidence type="ECO:0000313" key="8">
    <source>
        <dbReference type="Proteomes" id="UP000176944"/>
    </source>
</evidence>
<dbReference type="Gene3D" id="3.90.700.10">
    <property type="entry name" value="Succinate dehydrogenase/fumarate reductase flavoprotein, catalytic domain"/>
    <property type="match status" value="1"/>
</dbReference>
<keyword evidence="3 5" id="KW-0274">FAD</keyword>
<dbReference type="Gene3D" id="3.50.50.60">
    <property type="entry name" value="FAD/NAD(P)-binding domain"/>
    <property type="match status" value="1"/>
</dbReference>
<reference evidence="8" key="1">
    <citation type="submission" date="2016-10" db="EMBL/GenBank/DDBJ databases">
        <title>Comparative genomics uncovers the prolific and rare metabolic potential of the cyanobacterial genus Moorea.</title>
        <authorList>
            <person name="Leao T."/>
            <person name="Castelao G."/>
            <person name="Korobeynikov A."/>
            <person name="Monroe E.A."/>
            <person name="Podell S."/>
            <person name="Glukhov E."/>
            <person name="Allen E."/>
            <person name="Gerwick W.H."/>
            <person name="Gerwick L."/>
        </authorList>
    </citation>
    <scope>NUCLEOTIDE SEQUENCE [LARGE SCALE GENOMIC DNA]</scope>
    <source>
        <strain evidence="8">JHB</strain>
    </source>
</reference>
<feature type="domain" description="FAD-dependent oxidoreductase 2 FAD-binding" evidence="6">
    <location>
        <begin position="2"/>
        <end position="434"/>
    </location>
</feature>
<dbReference type="InterPro" id="IPR036188">
    <property type="entry name" value="FAD/NAD-bd_sf"/>
</dbReference>
<dbReference type="Pfam" id="PF00890">
    <property type="entry name" value="FAD_binding_2"/>
    <property type="match status" value="1"/>
</dbReference>
<dbReference type="PANTHER" id="PTHR43400">
    <property type="entry name" value="FUMARATE REDUCTASE"/>
    <property type="match status" value="1"/>
</dbReference>
<name>A0A1D9FXG2_MOOP1</name>
<gene>
    <name evidence="7" type="ORF">BJP36_08855</name>
</gene>
<evidence type="ECO:0000256" key="4">
    <source>
        <dbReference type="ARBA" id="ARBA00023002"/>
    </source>
</evidence>
<protein>
    <submittedName>
        <fullName evidence="7">Flavocytochrome c</fullName>
    </submittedName>
</protein>
<dbReference type="Proteomes" id="UP000176944">
    <property type="component" value="Chromosome"/>
</dbReference>
<proteinExistence type="inferred from homology"/>
<dbReference type="SUPFAM" id="SSF51905">
    <property type="entry name" value="FAD/NAD(P)-binding domain"/>
    <property type="match status" value="1"/>
</dbReference>
<comment type="cofactor">
    <cofactor evidence="1">
        <name>FAD</name>
        <dbReference type="ChEBI" id="CHEBI:57692"/>
    </cofactor>
</comment>